<evidence type="ECO:0000313" key="9">
    <source>
        <dbReference type="Proteomes" id="UP000076532"/>
    </source>
</evidence>
<dbReference type="Pfam" id="PF05175">
    <property type="entry name" value="MTS"/>
    <property type="match status" value="1"/>
</dbReference>
<evidence type="ECO:0000256" key="3">
    <source>
        <dbReference type="ARBA" id="ARBA00022603"/>
    </source>
</evidence>
<feature type="domain" description="Methyltransferase small" evidence="7">
    <location>
        <begin position="43"/>
        <end position="125"/>
    </location>
</feature>
<keyword evidence="9" id="KW-1185">Reference proteome</keyword>
<dbReference type="Gene3D" id="3.40.50.150">
    <property type="entry name" value="Vaccinia Virus protein VP39"/>
    <property type="match status" value="1"/>
</dbReference>
<dbReference type="OrthoDB" id="406152at2759"/>
<dbReference type="InterPro" id="IPR007848">
    <property type="entry name" value="Small_mtfrase_dom"/>
</dbReference>
<dbReference type="InterPro" id="IPR052190">
    <property type="entry name" value="Euk-Arch_PrmC-MTase"/>
</dbReference>
<dbReference type="STRING" id="436010.A0A166V237"/>
<sequence length="217" mass="23884">MIPTPDISHLKKSDYEHVYEPAEDTFLLLDALEQDMEQLREIQPLVCLEIGSGSGCVSAFITKILGPSSTLFLCTDINRFAADATRATGKQNKVPLEPVLASLASPLSSRLRRAVDILLFNPPYVPTIPDEADDAQTGAGIQGSWAGGNGGMQITDTFLQTVERLLSTKGRFYLVAVKDNDIPGIRARMLGDYGLKSEITLHRRAGREHLFVLMFHR</sequence>
<reference evidence="8 9" key="1">
    <citation type="journal article" date="2016" name="Mol. Biol. Evol.">
        <title>Comparative Genomics of Early-Diverging Mushroom-Forming Fungi Provides Insights into the Origins of Lignocellulose Decay Capabilities.</title>
        <authorList>
            <person name="Nagy L.G."/>
            <person name="Riley R."/>
            <person name="Tritt A."/>
            <person name="Adam C."/>
            <person name="Daum C."/>
            <person name="Floudas D."/>
            <person name="Sun H."/>
            <person name="Yadav J.S."/>
            <person name="Pangilinan J."/>
            <person name="Larsson K.H."/>
            <person name="Matsuura K."/>
            <person name="Barry K."/>
            <person name="Labutti K."/>
            <person name="Kuo R."/>
            <person name="Ohm R.A."/>
            <person name="Bhattacharya S.S."/>
            <person name="Shirouzu T."/>
            <person name="Yoshinaga Y."/>
            <person name="Martin F.M."/>
            <person name="Grigoriev I.V."/>
            <person name="Hibbett D.S."/>
        </authorList>
    </citation>
    <scope>NUCLEOTIDE SEQUENCE [LARGE SCALE GENOMIC DNA]</scope>
    <source>
        <strain evidence="8 9">CBS 109695</strain>
    </source>
</reference>
<keyword evidence="5" id="KW-0949">S-adenosyl-L-methionine</keyword>
<dbReference type="PANTHER" id="PTHR45875:SF1">
    <property type="entry name" value="METHYLTRANSFERASE N6AMT1"/>
    <property type="match status" value="1"/>
</dbReference>
<comment type="subcellular location">
    <subcellularLocation>
        <location evidence="1">Nucleus</location>
    </subcellularLocation>
</comment>
<organism evidence="8 9">
    <name type="scientific">Athelia psychrophila</name>
    <dbReference type="NCBI Taxonomy" id="1759441"/>
    <lineage>
        <taxon>Eukaryota</taxon>
        <taxon>Fungi</taxon>
        <taxon>Dikarya</taxon>
        <taxon>Basidiomycota</taxon>
        <taxon>Agaricomycotina</taxon>
        <taxon>Agaricomycetes</taxon>
        <taxon>Agaricomycetidae</taxon>
        <taxon>Atheliales</taxon>
        <taxon>Atheliaceae</taxon>
        <taxon>Athelia</taxon>
    </lineage>
</organism>
<proteinExistence type="inferred from homology"/>
<evidence type="ECO:0000256" key="1">
    <source>
        <dbReference type="ARBA" id="ARBA00004123"/>
    </source>
</evidence>
<keyword evidence="3 8" id="KW-0489">Methyltransferase</keyword>
<dbReference type="Proteomes" id="UP000076532">
    <property type="component" value="Unassembled WGS sequence"/>
</dbReference>
<gene>
    <name evidence="8" type="ORF">FIBSPDRAFT_916484</name>
</gene>
<dbReference type="PROSITE" id="PS00092">
    <property type="entry name" value="N6_MTASE"/>
    <property type="match status" value="1"/>
</dbReference>
<comment type="similarity">
    <text evidence="2">Belongs to the eukaryotic/archaeal PrmC-related family.</text>
</comment>
<dbReference type="EMBL" id="KV417486">
    <property type="protein sequence ID" value="KZP32268.1"/>
    <property type="molecule type" value="Genomic_DNA"/>
</dbReference>
<evidence type="ECO:0000256" key="6">
    <source>
        <dbReference type="ARBA" id="ARBA00023242"/>
    </source>
</evidence>
<evidence type="ECO:0000256" key="4">
    <source>
        <dbReference type="ARBA" id="ARBA00022679"/>
    </source>
</evidence>
<dbReference type="FunFam" id="3.40.50.150:FF:000077">
    <property type="entry name" value="HemK methyltransferase family member 2"/>
    <property type="match status" value="1"/>
</dbReference>
<dbReference type="InterPro" id="IPR002052">
    <property type="entry name" value="DNA_methylase_N6_adenine_CS"/>
</dbReference>
<evidence type="ECO:0000313" key="8">
    <source>
        <dbReference type="EMBL" id="KZP32268.1"/>
    </source>
</evidence>
<keyword evidence="6" id="KW-0539">Nucleus</keyword>
<dbReference type="GO" id="GO:0035657">
    <property type="term" value="C:eRF1 methyltransferase complex"/>
    <property type="evidence" value="ECO:0007669"/>
    <property type="project" value="TreeGrafter"/>
</dbReference>
<dbReference type="GO" id="GO:0003676">
    <property type="term" value="F:nucleic acid binding"/>
    <property type="evidence" value="ECO:0007669"/>
    <property type="project" value="InterPro"/>
</dbReference>
<dbReference type="GO" id="GO:0005634">
    <property type="term" value="C:nucleus"/>
    <property type="evidence" value="ECO:0007669"/>
    <property type="project" value="UniProtKB-SubCell"/>
</dbReference>
<dbReference type="AlphaFoldDB" id="A0A166V237"/>
<dbReference type="GO" id="GO:0008757">
    <property type="term" value="F:S-adenosylmethionine-dependent methyltransferase activity"/>
    <property type="evidence" value="ECO:0007669"/>
    <property type="project" value="TreeGrafter"/>
</dbReference>
<dbReference type="NCBIfam" id="TIGR00537">
    <property type="entry name" value="hemK_rel_arch"/>
    <property type="match status" value="1"/>
</dbReference>
<dbReference type="GO" id="GO:0032259">
    <property type="term" value="P:methylation"/>
    <property type="evidence" value="ECO:0007669"/>
    <property type="project" value="UniProtKB-KW"/>
</dbReference>
<keyword evidence="4" id="KW-0808">Transferase</keyword>
<dbReference type="InterPro" id="IPR029063">
    <property type="entry name" value="SAM-dependent_MTases_sf"/>
</dbReference>
<accession>A0A166V237</accession>
<evidence type="ECO:0000259" key="7">
    <source>
        <dbReference type="Pfam" id="PF05175"/>
    </source>
</evidence>
<evidence type="ECO:0000256" key="5">
    <source>
        <dbReference type="ARBA" id="ARBA00022691"/>
    </source>
</evidence>
<dbReference type="InterPro" id="IPR004557">
    <property type="entry name" value="PrmC-related"/>
</dbReference>
<dbReference type="GO" id="GO:0008276">
    <property type="term" value="F:protein methyltransferase activity"/>
    <property type="evidence" value="ECO:0007669"/>
    <property type="project" value="TreeGrafter"/>
</dbReference>
<dbReference type="PANTHER" id="PTHR45875">
    <property type="entry name" value="METHYLTRANSFERASE N6AMT1"/>
    <property type="match status" value="1"/>
</dbReference>
<dbReference type="SUPFAM" id="SSF53335">
    <property type="entry name" value="S-adenosyl-L-methionine-dependent methyltransferases"/>
    <property type="match status" value="1"/>
</dbReference>
<protein>
    <submittedName>
        <fullName evidence="8">S-adenosyl-L-methionine-dependent methyltransferase</fullName>
    </submittedName>
</protein>
<name>A0A166V237_9AGAM</name>
<evidence type="ECO:0000256" key="2">
    <source>
        <dbReference type="ARBA" id="ARBA00006149"/>
    </source>
</evidence>